<gene>
    <name evidence="1" type="ORF">SAMN02927928_3497</name>
</gene>
<reference evidence="2" key="1">
    <citation type="submission" date="2016-10" db="EMBL/GenBank/DDBJ databases">
        <authorList>
            <person name="Varghese N."/>
            <person name="Submissions S."/>
        </authorList>
    </citation>
    <scope>NUCLEOTIDE SEQUENCE [LARGE SCALE GENOMIC DNA]</scope>
    <source>
        <strain evidence="2">CGMCC 1.3431</strain>
    </source>
</reference>
<evidence type="ECO:0000313" key="2">
    <source>
        <dbReference type="Proteomes" id="UP000199150"/>
    </source>
</evidence>
<evidence type="ECO:0008006" key="3">
    <source>
        <dbReference type="Google" id="ProtNLM"/>
    </source>
</evidence>
<evidence type="ECO:0000313" key="1">
    <source>
        <dbReference type="EMBL" id="SCW80129.1"/>
    </source>
</evidence>
<accession>A0A1G4THT8</accession>
<dbReference type="AlphaFoldDB" id="A0A1G4THT8"/>
<keyword evidence="2" id="KW-1185">Reference proteome</keyword>
<sequence length="154" mass="17848">MVQIRSLTAAEINALPMGLLAAVPFEAVRLIDGHHWASWLARLIGRGPQIVVRGRRIFWPHLPADMSDNAVAMSLLAHELVHVWQYETGMTLWRYVWRERGQYHYRIDDRSYTDYGYEQQAAIMEDWMRLRAGLPPRYGDVTISTLVAILPFVK</sequence>
<dbReference type="Proteomes" id="UP000199150">
    <property type="component" value="Unassembled WGS sequence"/>
</dbReference>
<proteinExistence type="predicted"/>
<dbReference type="EMBL" id="FMTS01000008">
    <property type="protein sequence ID" value="SCW80129.1"/>
    <property type="molecule type" value="Genomic_DNA"/>
</dbReference>
<dbReference type="OrthoDB" id="8686772at2"/>
<organism evidence="1 2">
    <name type="scientific">Asticcacaulis taihuensis</name>
    <dbReference type="NCBI Taxonomy" id="260084"/>
    <lineage>
        <taxon>Bacteria</taxon>
        <taxon>Pseudomonadati</taxon>
        <taxon>Pseudomonadota</taxon>
        <taxon>Alphaproteobacteria</taxon>
        <taxon>Caulobacterales</taxon>
        <taxon>Caulobacteraceae</taxon>
        <taxon>Asticcacaulis</taxon>
    </lineage>
</organism>
<protein>
    <recommendedName>
        <fullName evidence="3">DUF4157 domain-containing protein</fullName>
    </recommendedName>
</protein>
<dbReference type="STRING" id="260084.SAMN02927928_3497"/>
<dbReference type="RefSeq" id="WP_090650433.1">
    <property type="nucleotide sequence ID" value="NZ_CBCRYE010000002.1"/>
</dbReference>
<name>A0A1G4THT8_9CAUL</name>